<dbReference type="EMBL" id="CP113088">
    <property type="protein sequence ID" value="WAC01887.1"/>
    <property type="molecule type" value="Genomic_DNA"/>
</dbReference>
<proteinExistence type="predicted"/>
<dbReference type="AlphaFoldDB" id="A0A9E8MWI1"/>
<accession>A0A9E8MWI1</accession>
<dbReference type="KEGG" id="lnu:N7U66_18820"/>
<organism evidence="1 2">
    <name type="scientific">Lacinutrix neustonica</name>
    <dbReference type="NCBI Taxonomy" id="2980107"/>
    <lineage>
        <taxon>Bacteria</taxon>
        <taxon>Pseudomonadati</taxon>
        <taxon>Bacteroidota</taxon>
        <taxon>Flavobacteriia</taxon>
        <taxon>Flavobacteriales</taxon>
        <taxon>Flavobacteriaceae</taxon>
        <taxon>Lacinutrix</taxon>
    </lineage>
</organism>
<sequence>MMLTVKQDTFKLKLIIEPNYYTQPRKNYNNEDSGNIIYTDRDSLYQCLKKKNEISKPCKSKSDLQYFDEANYKIEEFPKDKKNILGYKCFKIIAKRNDEYLKHTYEMYVTDKIKLDFNYLINFKSLNSKYLILELKRTTPMEGNYYGYITNSIKLD</sequence>
<dbReference type="Proteomes" id="UP001164705">
    <property type="component" value="Chromosome"/>
</dbReference>
<evidence type="ECO:0000313" key="1">
    <source>
        <dbReference type="EMBL" id="WAC01887.1"/>
    </source>
</evidence>
<name>A0A9E8MWI1_9FLAO</name>
<reference evidence="1" key="1">
    <citation type="submission" date="2022-11" db="EMBL/GenBank/DDBJ databases">
        <title>Lacinutrix neustonica HL-RS19T sp. nov., isolated from the surface microlayer sample of brackish Lake Shihwa.</title>
        <authorList>
            <person name="Choi J.Y."/>
            <person name="Hwang C.Y."/>
        </authorList>
    </citation>
    <scope>NUCLEOTIDE SEQUENCE</scope>
    <source>
        <strain evidence="1">HL-RS19</strain>
    </source>
</reference>
<gene>
    <name evidence="1" type="ORF">N7U66_18820</name>
</gene>
<keyword evidence="2" id="KW-1185">Reference proteome</keyword>
<protein>
    <submittedName>
        <fullName evidence="1">Uncharacterized protein</fullName>
    </submittedName>
</protein>
<dbReference type="RefSeq" id="WP_267676485.1">
    <property type="nucleotide sequence ID" value="NZ_CP113088.1"/>
</dbReference>
<evidence type="ECO:0000313" key="2">
    <source>
        <dbReference type="Proteomes" id="UP001164705"/>
    </source>
</evidence>